<dbReference type="RefSeq" id="WP_245774361.1">
    <property type="nucleotide sequence ID" value="NZ_FOTW01000020.1"/>
</dbReference>
<dbReference type="STRING" id="758825.SAMN02982985_04126"/>
<dbReference type="GO" id="GO:0003700">
    <property type="term" value="F:DNA-binding transcription factor activity"/>
    <property type="evidence" value="ECO:0007669"/>
    <property type="project" value="InterPro"/>
</dbReference>
<dbReference type="InterPro" id="IPR011991">
    <property type="entry name" value="ArsR-like_HTH"/>
</dbReference>
<evidence type="ECO:0000313" key="2">
    <source>
        <dbReference type="EMBL" id="SFM44964.1"/>
    </source>
</evidence>
<gene>
    <name evidence="2" type="ORF">SAMN02982985_04126</name>
</gene>
<dbReference type="AlphaFoldDB" id="A0A1I4QY26"/>
<feature type="domain" description="HTH marR-type" evidence="1">
    <location>
        <begin position="33"/>
        <end position="131"/>
    </location>
</feature>
<reference evidence="2 3" key="1">
    <citation type="submission" date="2016-10" db="EMBL/GenBank/DDBJ databases">
        <authorList>
            <person name="de Groot N.N."/>
        </authorList>
    </citation>
    <scope>NUCLEOTIDE SEQUENCE [LARGE SCALE GENOMIC DNA]</scope>
    <source>
        <strain evidence="2 3">ATCC 43154</strain>
    </source>
</reference>
<dbReference type="InterPro" id="IPR000835">
    <property type="entry name" value="HTH_MarR-typ"/>
</dbReference>
<keyword evidence="3" id="KW-1185">Reference proteome</keyword>
<evidence type="ECO:0000313" key="3">
    <source>
        <dbReference type="Proteomes" id="UP000199470"/>
    </source>
</evidence>
<dbReference type="Gene3D" id="1.10.10.10">
    <property type="entry name" value="Winged helix-like DNA-binding domain superfamily/Winged helix DNA-binding domain"/>
    <property type="match status" value="1"/>
</dbReference>
<name>A0A1I4QY26_9BURK</name>
<keyword evidence="2" id="KW-0238">DNA-binding</keyword>
<dbReference type="Proteomes" id="UP000199470">
    <property type="component" value="Unassembled WGS sequence"/>
</dbReference>
<dbReference type="Pfam" id="PF12802">
    <property type="entry name" value="MarR_2"/>
    <property type="match status" value="1"/>
</dbReference>
<dbReference type="InterPro" id="IPR036388">
    <property type="entry name" value="WH-like_DNA-bd_sf"/>
</dbReference>
<proteinExistence type="predicted"/>
<dbReference type="GO" id="GO:0006950">
    <property type="term" value="P:response to stress"/>
    <property type="evidence" value="ECO:0007669"/>
    <property type="project" value="TreeGrafter"/>
</dbReference>
<dbReference type="PANTHER" id="PTHR33164">
    <property type="entry name" value="TRANSCRIPTIONAL REGULATOR, MARR FAMILY"/>
    <property type="match status" value="1"/>
</dbReference>
<protein>
    <submittedName>
        <fullName evidence="2">DNA-binding transcriptional regulator, MarR family</fullName>
    </submittedName>
</protein>
<dbReference type="SMART" id="SM00347">
    <property type="entry name" value="HTH_MARR"/>
    <property type="match status" value="1"/>
</dbReference>
<organism evidence="2 3">
    <name type="scientific">Rugamonas rubra</name>
    <dbReference type="NCBI Taxonomy" id="758825"/>
    <lineage>
        <taxon>Bacteria</taxon>
        <taxon>Pseudomonadati</taxon>
        <taxon>Pseudomonadota</taxon>
        <taxon>Betaproteobacteria</taxon>
        <taxon>Burkholderiales</taxon>
        <taxon>Oxalobacteraceae</taxon>
        <taxon>Telluria group</taxon>
        <taxon>Rugamonas</taxon>
    </lineage>
</organism>
<dbReference type="InterPro" id="IPR036390">
    <property type="entry name" value="WH_DNA-bd_sf"/>
</dbReference>
<sequence>MSKLDTSPLVAWRGCTCFELRKLTRMVTRLYDQHLAVAGLKTTQYSLLMHVKHEALPVTRLAALLGVERTTLSRNLKPLLEAGWVTLQPGADPRQRIVTISAAGGDKLRAARAAWRKAQAALEQALGTAAVQALHGQIDLSMERLAPLLDAGLR</sequence>
<evidence type="ECO:0000259" key="1">
    <source>
        <dbReference type="SMART" id="SM00347"/>
    </source>
</evidence>
<dbReference type="InterPro" id="IPR039422">
    <property type="entry name" value="MarR/SlyA-like"/>
</dbReference>
<dbReference type="SUPFAM" id="SSF46785">
    <property type="entry name" value="Winged helix' DNA-binding domain"/>
    <property type="match status" value="1"/>
</dbReference>
<dbReference type="GO" id="GO:0003677">
    <property type="term" value="F:DNA binding"/>
    <property type="evidence" value="ECO:0007669"/>
    <property type="project" value="UniProtKB-KW"/>
</dbReference>
<accession>A0A1I4QY26</accession>
<dbReference type="CDD" id="cd00090">
    <property type="entry name" value="HTH_ARSR"/>
    <property type="match status" value="1"/>
</dbReference>
<dbReference type="PANTHER" id="PTHR33164:SF105">
    <property type="entry name" value="TRANSCRIPTIONAL REPRESSOR PROTEIN-RELATED"/>
    <property type="match status" value="1"/>
</dbReference>
<dbReference type="EMBL" id="FOTW01000020">
    <property type="protein sequence ID" value="SFM44964.1"/>
    <property type="molecule type" value="Genomic_DNA"/>
</dbReference>